<sequence length="59" mass="6739">MASLLVSINFSTPSLRPLNSHPGNYNRENQLLLDYQAKQQPGQKPTAWSFATQLEIYFL</sequence>
<accession>A0A6N2LPM1</accession>
<evidence type="ECO:0000313" key="1">
    <source>
        <dbReference type="EMBL" id="VFU39246.1"/>
    </source>
</evidence>
<reference evidence="1" key="1">
    <citation type="submission" date="2019-03" db="EMBL/GenBank/DDBJ databases">
        <authorList>
            <person name="Mank J."/>
            <person name="Almeida P."/>
        </authorList>
    </citation>
    <scope>NUCLEOTIDE SEQUENCE</scope>
    <source>
        <strain evidence="1">78183</strain>
    </source>
</reference>
<dbReference type="AlphaFoldDB" id="A0A6N2LPM1"/>
<dbReference type="EMBL" id="CAADRP010001513">
    <property type="protein sequence ID" value="VFU39246.1"/>
    <property type="molecule type" value="Genomic_DNA"/>
</dbReference>
<protein>
    <submittedName>
        <fullName evidence="1">Uncharacterized protein</fullName>
    </submittedName>
</protein>
<proteinExistence type="predicted"/>
<gene>
    <name evidence="1" type="ORF">SVIM_LOCUS217254</name>
</gene>
<name>A0A6N2LPM1_SALVM</name>
<organism evidence="1">
    <name type="scientific">Salix viminalis</name>
    <name type="common">Common osier</name>
    <name type="synonym">Basket willow</name>
    <dbReference type="NCBI Taxonomy" id="40686"/>
    <lineage>
        <taxon>Eukaryota</taxon>
        <taxon>Viridiplantae</taxon>
        <taxon>Streptophyta</taxon>
        <taxon>Embryophyta</taxon>
        <taxon>Tracheophyta</taxon>
        <taxon>Spermatophyta</taxon>
        <taxon>Magnoliopsida</taxon>
        <taxon>eudicotyledons</taxon>
        <taxon>Gunneridae</taxon>
        <taxon>Pentapetalae</taxon>
        <taxon>rosids</taxon>
        <taxon>fabids</taxon>
        <taxon>Malpighiales</taxon>
        <taxon>Salicaceae</taxon>
        <taxon>Saliceae</taxon>
        <taxon>Salix</taxon>
    </lineage>
</organism>